<dbReference type="AlphaFoldDB" id="A0A537L7W7"/>
<dbReference type="GO" id="GO:0016874">
    <property type="term" value="F:ligase activity"/>
    <property type="evidence" value="ECO:0007669"/>
    <property type="project" value="UniProtKB-KW"/>
</dbReference>
<dbReference type="PANTHER" id="PTHR13017:SF0">
    <property type="entry name" value="METHENYLTETRAHYDROFOLATE SYNTHASE DOMAIN-CONTAINING PROTEIN"/>
    <property type="match status" value="1"/>
</dbReference>
<evidence type="ECO:0000313" key="1">
    <source>
        <dbReference type="EMBL" id="TMJ04111.1"/>
    </source>
</evidence>
<gene>
    <name evidence="1" type="ORF">E6H01_04455</name>
</gene>
<dbReference type="Pfam" id="PF01812">
    <property type="entry name" value="5-FTHF_cyc-lig"/>
    <property type="match status" value="1"/>
</dbReference>
<keyword evidence="1" id="KW-0436">Ligase</keyword>
<dbReference type="EMBL" id="VBAL01000048">
    <property type="protein sequence ID" value="TMJ04111.1"/>
    <property type="molecule type" value="Genomic_DNA"/>
</dbReference>
<dbReference type="InterPro" id="IPR002698">
    <property type="entry name" value="FTHF_cligase"/>
</dbReference>
<evidence type="ECO:0000313" key="2">
    <source>
        <dbReference type="Proteomes" id="UP000319353"/>
    </source>
</evidence>
<dbReference type="GO" id="GO:0005737">
    <property type="term" value="C:cytoplasm"/>
    <property type="evidence" value="ECO:0007669"/>
    <property type="project" value="TreeGrafter"/>
</dbReference>
<protein>
    <submittedName>
        <fullName evidence="1">5-formyltetrahydrofolate cyclo-ligase</fullName>
    </submittedName>
</protein>
<name>A0A537L7W7_9BACT</name>
<comment type="caution">
    <text evidence="1">The sequence shown here is derived from an EMBL/GenBank/DDBJ whole genome shotgun (WGS) entry which is preliminary data.</text>
</comment>
<accession>A0A537L7W7</accession>
<dbReference type="InterPro" id="IPR024185">
    <property type="entry name" value="FTHF_cligase-like_sf"/>
</dbReference>
<dbReference type="Proteomes" id="UP000319353">
    <property type="component" value="Unassembled WGS sequence"/>
</dbReference>
<sequence>MRTSEGRMRRKDAIRRDVFGKLRAVALPDSRFDYDFDNFIPDFAMSPRALERLLNLKLYAGLKLIFTTPDNSLEGFRARALRDGIRQVISTYGIRRGMILLEPTGEVKRQEAVAATLDGMERLAQQGVVRYLALREVQRLGQFDLLVTGASAVCTNGVRVGKGHGYFDLEWAMLRMLGVIQEDTPVIAVVHDVQVVDEDLAPEPVDTIVDIIVTPTRTIQVSRRYPRPERIYWDKLEPGMLDAIPYLTDLKQFVAKEVVR</sequence>
<dbReference type="Gene3D" id="3.40.50.10420">
    <property type="entry name" value="NagB/RpiA/CoA transferase-like"/>
    <property type="match status" value="1"/>
</dbReference>
<dbReference type="InterPro" id="IPR037171">
    <property type="entry name" value="NagB/RpiA_transferase-like"/>
</dbReference>
<dbReference type="PANTHER" id="PTHR13017">
    <property type="entry name" value="5-FORMYLTETRAHYDROFOLATE CYCLO-LIGASE-RELATED"/>
    <property type="match status" value="1"/>
</dbReference>
<proteinExistence type="predicted"/>
<reference evidence="1 2" key="1">
    <citation type="journal article" date="2019" name="Nat. Microbiol.">
        <title>Mediterranean grassland soil C-N compound turnover is dependent on rainfall and depth, and is mediated by genomically divergent microorganisms.</title>
        <authorList>
            <person name="Diamond S."/>
            <person name="Andeer P.F."/>
            <person name="Li Z."/>
            <person name="Crits-Christoph A."/>
            <person name="Burstein D."/>
            <person name="Anantharaman K."/>
            <person name="Lane K.R."/>
            <person name="Thomas B.C."/>
            <person name="Pan C."/>
            <person name="Northen T.R."/>
            <person name="Banfield J.F."/>
        </authorList>
    </citation>
    <scope>NUCLEOTIDE SEQUENCE [LARGE SCALE GENOMIC DNA]</scope>
    <source>
        <strain evidence="1">NP_4</strain>
    </source>
</reference>
<organism evidence="1 2">
    <name type="scientific">Candidatus Segetimicrobium genomatis</name>
    <dbReference type="NCBI Taxonomy" id="2569760"/>
    <lineage>
        <taxon>Bacteria</taxon>
        <taxon>Bacillati</taxon>
        <taxon>Candidatus Sysuimicrobiota</taxon>
        <taxon>Candidatus Sysuimicrobiia</taxon>
        <taxon>Candidatus Sysuimicrobiales</taxon>
        <taxon>Candidatus Segetimicrobiaceae</taxon>
        <taxon>Candidatus Segetimicrobium</taxon>
    </lineage>
</organism>
<dbReference type="SUPFAM" id="SSF100950">
    <property type="entry name" value="NagB/RpiA/CoA transferase-like"/>
    <property type="match status" value="1"/>
</dbReference>